<feature type="compositionally biased region" description="Low complexity" evidence="1">
    <location>
        <begin position="610"/>
        <end position="619"/>
    </location>
</feature>
<proteinExistence type="predicted"/>
<dbReference type="Ensembl" id="ENSSFOT00015026015.2">
    <property type="protein sequence ID" value="ENSSFOP00015025732.2"/>
    <property type="gene ID" value="ENSSFOG00015016538.2"/>
</dbReference>
<dbReference type="GeneID" id="108935219"/>
<reference evidence="2" key="2">
    <citation type="submission" date="2025-08" db="UniProtKB">
        <authorList>
            <consortium name="Ensembl"/>
        </authorList>
    </citation>
    <scope>IDENTIFICATION</scope>
</reference>
<feature type="region of interest" description="Disordered" evidence="1">
    <location>
        <begin position="553"/>
        <end position="685"/>
    </location>
</feature>
<feature type="region of interest" description="Disordered" evidence="1">
    <location>
        <begin position="310"/>
        <end position="373"/>
    </location>
</feature>
<reference evidence="2" key="3">
    <citation type="submission" date="2025-09" db="UniProtKB">
        <authorList>
            <consortium name="Ensembl"/>
        </authorList>
    </citation>
    <scope>IDENTIFICATION</scope>
</reference>
<evidence type="ECO:0000313" key="2">
    <source>
        <dbReference type="Ensembl" id="ENSSFOP00015025732.2"/>
    </source>
</evidence>
<feature type="compositionally biased region" description="Acidic residues" evidence="1">
    <location>
        <begin position="352"/>
        <end position="362"/>
    </location>
</feature>
<reference evidence="2 3" key="1">
    <citation type="submission" date="2019-04" db="EMBL/GenBank/DDBJ databases">
        <authorList>
            <consortium name="Wellcome Sanger Institute Data Sharing"/>
        </authorList>
    </citation>
    <scope>NUCLEOTIDE SEQUENCE [LARGE SCALE GENOMIC DNA]</scope>
</reference>
<dbReference type="KEGG" id="sfm:108935219"/>
<feature type="compositionally biased region" description="Polar residues" evidence="1">
    <location>
        <begin position="590"/>
        <end position="602"/>
    </location>
</feature>
<evidence type="ECO:0000313" key="3">
    <source>
        <dbReference type="Proteomes" id="UP000694397"/>
    </source>
</evidence>
<dbReference type="OrthoDB" id="8737069at2759"/>
<accession>A0A8C9S710</accession>
<feature type="compositionally biased region" description="Polar residues" evidence="1">
    <location>
        <begin position="675"/>
        <end position="685"/>
    </location>
</feature>
<organism evidence="2 3">
    <name type="scientific">Scleropages formosus</name>
    <name type="common">Asian bonytongue</name>
    <name type="synonym">Osteoglossum formosum</name>
    <dbReference type="NCBI Taxonomy" id="113540"/>
    <lineage>
        <taxon>Eukaryota</taxon>
        <taxon>Metazoa</taxon>
        <taxon>Chordata</taxon>
        <taxon>Craniata</taxon>
        <taxon>Vertebrata</taxon>
        <taxon>Euteleostomi</taxon>
        <taxon>Actinopterygii</taxon>
        <taxon>Neopterygii</taxon>
        <taxon>Teleostei</taxon>
        <taxon>Osteoglossocephala</taxon>
        <taxon>Osteoglossomorpha</taxon>
        <taxon>Osteoglossiformes</taxon>
        <taxon>Osteoglossidae</taxon>
        <taxon>Scleropages</taxon>
    </lineage>
</organism>
<protein>
    <submittedName>
        <fullName evidence="2">Epidermal growth factor receptor substrate 15-like</fullName>
    </submittedName>
</protein>
<evidence type="ECO:0000256" key="1">
    <source>
        <dbReference type="SAM" id="MobiDB-lite"/>
    </source>
</evidence>
<feature type="compositionally biased region" description="Basic and acidic residues" evidence="1">
    <location>
        <begin position="284"/>
        <end position="294"/>
    </location>
</feature>
<gene>
    <name evidence="2" type="primary">LOC108935219</name>
</gene>
<feature type="region of interest" description="Disordered" evidence="1">
    <location>
        <begin position="250"/>
        <end position="294"/>
    </location>
</feature>
<dbReference type="AlphaFoldDB" id="A0A8C9S710"/>
<feature type="compositionally biased region" description="Low complexity" evidence="1">
    <location>
        <begin position="555"/>
        <end position="566"/>
    </location>
</feature>
<dbReference type="GeneTree" id="ENSGT00940000155751"/>
<name>A0A8C9S710_SCLFO</name>
<sequence length="685" mass="75842">MSEEAAQTPPPLQCCPGSRLAHALCVRFPSPLTHQPQQLAASFCLVHSAHRMVEQGAETRTMAGGHARDWMLVPPVSALIKYSCFLCWFREKDTVGHETEEEKEEEKEEESIRSCEVQELQKEVQHESGELQELQSQRRHVQDSLYELALQKGSLEQQLGHIRQQCSQENQLILSLQAEQEEQQHQIEEYVEELARAREELRLLREEAKCAEERVEATRARLHPLKDSICKSHADVEQLQQKLEKLQTKEEGAATLPTGEAPQEEEPGVKVEPELQGEGQLDQEVEKRQKTPEGKKKICDFPAEFYTSAAPTCCPQDTVDSNSSSPLHEITDVQDENQKPLISSVLEKETFTEEDNGFESEESSQAQQACTPPVAELDFFHSDPFTDSDPFKDDLFGKADDSDLFSRDPFKGTDPFSEEAFFKDSPSDPFCSAEPLISADPDPLTCQLDRAEGDHFLLEKDSRSAAGMEALSSAFDNSDGHDLFSSRSNLTPQQDPFVTVLYAEGSSVEDMSSAFGNPFAPGGMAVNACSDPDPFSAVFESESFGERFAEFSQLSKSSSMESFRSSGTRVGDESPTEDGHQGILYVPPSISHTEIMPTSSSPLHARRPSADSQADSQADSSERLDRRTPPLPLQLGDSSSRPDKVSFHDPFSTPQCEPPPGDPQGVTGSERARSTLPSLSPVETL</sequence>
<keyword evidence="3" id="KW-1185">Reference proteome</keyword>
<dbReference type="Proteomes" id="UP000694397">
    <property type="component" value="Chromosome 3"/>
</dbReference>
<dbReference type="RefSeq" id="XP_018609170.1">
    <property type="nucleotide sequence ID" value="XM_018753654.1"/>
</dbReference>